<keyword evidence="4" id="KW-1185">Reference proteome</keyword>
<evidence type="ECO:0000256" key="2">
    <source>
        <dbReference type="SAM" id="MobiDB-lite"/>
    </source>
</evidence>
<sequence length="510" mass="55849">MEANDSAESYAEPESDRFPSLSSSQLQELRGVIAKPISGRNVMIPLTSKAFVIGSLQPVKNADGDEAVQVRHEFGGQLRAVLRKDVCEELENEKQRRKDAAKASKRKKSTETETPVTNSTTNPSNVNNNQHQPPPSVITDSDTGLPYFEIKEEIDGTGKVVRSEAVNVTKQLEFVAKRVAENESNLGESKVDSTGDNATSNDGVFSKEEMEMLPEKDESARALPNDEEYKAISARLDELARMEEETEAKLSENKLSALKLQSKGWSKGFLGGGGKKKSHQTAVNRAVNAKTTEPTKNDQSEPRKQLTEEPPKEELSQPSQGKAEPQNKTNKKDLTIVETSAISNNKRDRSQSQLKPPPPSKPKATTKDKGGWSKGFLNNSNKSKPSAKGSTAAKKMPPPTKSTDSADGHVSQADSKEERSKKVHFQSNVSEVREIPRIGTNSVASLRKPPPTTSAPPRAESRPFDSSVFSGVVKERPITGLQNPQSNGKEEGKPKKKLSKFAQQRMQNNR</sequence>
<gene>
    <name evidence="3" type="ORF">SEMRO_865_G212790.1</name>
</gene>
<feature type="coiled-coil region" evidence="1">
    <location>
        <begin position="229"/>
        <end position="261"/>
    </location>
</feature>
<organism evidence="3 4">
    <name type="scientific">Seminavis robusta</name>
    <dbReference type="NCBI Taxonomy" id="568900"/>
    <lineage>
        <taxon>Eukaryota</taxon>
        <taxon>Sar</taxon>
        <taxon>Stramenopiles</taxon>
        <taxon>Ochrophyta</taxon>
        <taxon>Bacillariophyta</taxon>
        <taxon>Bacillariophyceae</taxon>
        <taxon>Bacillariophycidae</taxon>
        <taxon>Naviculales</taxon>
        <taxon>Naviculaceae</taxon>
        <taxon>Seminavis</taxon>
    </lineage>
</organism>
<comment type="caution">
    <text evidence="3">The sequence shown here is derived from an EMBL/GenBank/DDBJ whole genome shotgun (WGS) entry which is preliminary data.</text>
</comment>
<evidence type="ECO:0000256" key="1">
    <source>
        <dbReference type="SAM" id="Coils"/>
    </source>
</evidence>
<feature type="region of interest" description="Disordered" evidence="2">
    <location>
        <begin position="91"/>
        <end position="143"/>
    </location>
</feature>
<dbReference type="OrthoDB" id="49325at2759"/>
<reference evidence="3" key="1">
    <citation type="submission" date="2020-06" db="EMBL/GenBank/DDBJ databases">
        <authorList>
            <consortium name="Plant Systems Biology data submission"/>
        </authorList>
    </citation>
    <scope>NUCLEOTIDE SEQUENCE</scope>
    <source>
        <strain evidence="3">D6</strain>
    </source>
</reference>
<dbReference type="AlphaFoldDB" id="A0A9N8HKU2"/>
<feature type="compositionally biased region" description="Polar residues" evidence="2">
    <location>
        <begin position="501"/>
        <end position="510"/>
    </location>
</feature>
<feature type="compositionally biased region" description="Basic and acidic residues" evidence="2">
    <location>
        <begin position="91"/>
        <end position="102"/>
    </location>
</feature>
<dbReference type="Proteomes" id="UP001153069">
    <property type="component" value="Unassembled WGS sequence"/>
</dbReference>
<evidence type="ECO:0000313" key="3">
    <source>
        <dbReference type="EMBL" id="CAB9517556.1"/>
    </source>
</evidence>
<proteinExistence type="predicted"/>
<accession>A0A9N8HKU2</accession>
<evidence type="ECO:0000313" key="4">
    <source>
        <dbReference type="Proteomes" id="UP001153069"/>
    </source>
</evidence>
<feature type="compositionally biased region" description="Basic and acidic residues" evidence="2">
    <location>
        <begin position="293"/>
        <end position="315"/>
    </location>
</feature>
<feature type="compositionally biased region" description="Polar residues" evidence="2">
    <location>
        <begin position="183"/>
        <end position="203"/>
    </location>
</feature>
<feature type="region of interest" description="Disordered" evidence="2">
    <location>
        <begin position="183"/>
        <end position="204"/>
    </location>
</feature>
<protein>
    <submittedName>
        <fullName evidence="3">Uncharacterized protein</fullName>
    </submittedName>
</protein>
<feature type="region of interest" description="Disordered" evidence="2">
    <location>
        <begin position="1"/>
        <end position="24"/>
    </location>
</feature>
<feature type="compositionally biased region" description="Low complexity" evidence="2">
    <location>
        <begin position="112"/>
        <end position="129"/>
    </location>
</feature>
<dbReference type="EMBL" id="CAICTM010000864">
    <property type="protein sequence ID" value="CAB9517556.1"/>
    <property type="molecule type" value="Genomic_DNA"/>
</dbReference>
<name>A0A9N8HKU2_9STRA</name>
<feature type="region of interest" description="Disordered" evidence="2">
    <location>
        <begin position="264"/>
        <end position="510"/>
    </location>
</feature>
<keyword evidence="1" id="KW-0175">Coiled coil</keyword>